<name>A0A7S0LKI1_9EUKA</name>
<feature type="transmembrane region" description="Helical" evidence="1">
    <location>
        <begin position="39"/>
        <end position="59"/>
    </location>
</feature>
<proteinExistence type="predicted"/>
<gene>
    <name evidence="2" type="ORF">CPEL01642_LOCUS18812</name>
</gene>
<accession>A0A7S0LKI1</accession>
<keyword evidence="1" id="KW-1133">Transmembrane helix</keyword>
<protein>
    <submittedName>
        <fullName evidence="2">Uncharacterized protein</fullName>
    </submittedName>
</protein>
<keyword evidence="1" id="KW-0812">Transmembrane</keyword>
<dbReference type="AlphaFoldDB" id="A0A7S0LKI1"/>
<sequence length="527" mass="59229">MCALQRHAIAWSPPANDDTLLSYVSNMLWSALSVTHYRSIWPIVVLICTSVAAVAYAWAARVPSKSICKFVMLYILLWVLCAILTGEDHGSSLIIDGRPSSAASATFQTNLFDRIAYRTAHFFGIASFIFSFTLSPQFQHVYKHTNNVTLASYKHALHYFKQQRPLMMHKAATFELHEYWGGVDSSDGLRHWDLLMGDRVDSMLSQFRSHPAFDDFKIEKDKCVMLDFFVRNCFPVPPVLRTWHDSADSFVRDLREGRAVPKGAAWPAYLKFCHLTQGRMDSVRRLRDAGWVKSSMPQLDLFARAMWAAHAVDSDRTFADEGNKLTDSLIPGAAVQAEFVGLSRELKVLVLWGHAYVAYSMQDRGVITRDGFIEMGPPGWPYADQMPQPLSTLPSLAWLEVEGHLPNVWLLAETAALAMGIDQVRIDIFVAKGVPTSVSVNEISLTSGIPYFFHHEWISRLWAEGHAHARTYPRSPAGTRIYEQRASDPTAPMPNKAAALAGLRRMWAWRKAASANISYLYAGCPRA</sequence>
<evidence type="ECO:0000256" key="1">
    <source>
        <dbReference type="SAM" id="Phobius"/>
    </source>
</evidence>
<organism evidence="2">
    <name type="scientific">Coccolithus braarudii</name>
    <dbReference type="NCBI Taxonomy" id="221442"/>
    <lineage>
        <taxon>Eukaryota</taxon>
        <taxon>Haptista</taxon>
        <taxon>Haptophyta</taxon>
        <taxon>Prymnesiophyceae</taxon>
        <taxon>Coccolithales</taxon>
        <taxon>Coccolithaceae</taxon>
        <taxon>Coccolithus</taxon>
    </lineage>
</organism>
<dbReference type="EMBL" id="HBEY01039482">
    <property type="protein sequence ID" value="CAD8615431.1"/>
    <property type="molecule type" value="Transcribed_RNA"/>
</dbReference>
<evidence type="ECO:0000313" key="2">
    <source>
        <dbReference type="EMBL" id="CAD8615431.1"/>
    </source>
</evidence>
<feature type="transmembrane region" description="Helical" evidence="1">
    <location>
        <begin position="71"/>
        <end position="95"/>
    </location>
</feature>
<keyword evidence="1" id="KW-0472">Membrane</keyword>
<reference evidence="2" key="1">
    <citation type="submission" date="2021-01" db="EMBL/GenBank/DDBJ databases">
        <authorList>
            <person name="Corre E."/>
            <person name="Pelletier E."/>
            <person name="Niang G."/>
            <person name="Scheremetjew M."/>
            <person name="Finn R."/>
            <person name="Kale V."/>
            <person name="Holt S."/>
            <person name="Cochrane G."/>
            <person name="Meng A."/>
            <person name="Brown T."/>
            <person name="Cohen L."/>
        </authorList>
    </citation>
    <scope>NUCLEOTIDE SEQUENCE</scope>
    <source>
        <strain evidence="2">PLY182g</strain>
    </source>
</reference>